<dbReference type="Gene3D" id="3.40.50.300">
    <property type="entry name" value="P-loop containing nucleotide triphosphate hydrolases"/>
    <property type="match status" value="1"/>
</dbReference>
<feature type="transmembrane region" description="Helical" evidence="9">
    <location>
        <begin position="531"/>
        <end position="554"/>
    </location>
</feature>
<reference evidence="11 12" key="1">
    <citation type="submission" date="2018-07" db="EMBL/GenBank/DDBJ databases">
        <title>The complete nuclear genome of the prasinophyte Chloropicon primus (CCMP1205).</title>
        <authorList>
            <person name="Pombert J.-F."/>
            <person name="Otis C."/>
            <person name="Turmel M."/>
            <person name="Lemieux C."/>
        </authorList>
    </citation>
    <scope>NUCLEOTIDE SEQUENCE [LARGE SCALE GENOMIC DNA]</scope>
    <source>
        <strain evidence="11 12">CCMP1205</strain>
    </source>
</reference>
<keyword evidence="12" id="KW-1185">Reference proteome</keyword>
<dbReference type="Pfam" id="PF00005">
    <property type="entry name" value="ABC_tran"/>
    <property type="match status" value="1"/>
</dbReference>
<organism evidence="11 12">
    <name type="scientific">Chloropicon primus</name>
    <dbReference type="NCBI Taxonomy" id="1764295"/>
    <lineage>
        <taxon>Eukaryota</taxon>
        <taxon>Viridiplantae</taxon>
        <taxon>Chlorophyta</taxon>
        <taxon>Chloropicophyceae</taxon>
        <taxon>Chloropicales</taxon>
        <taxon>Chloropicaceae</taxon>
        <taxon>Chloropicon</taxon>
    </lineage>
</organism>
<feature type="transmembrane region" description="Helical" evidence="9">
    <location>
        <begin position="499"/>
        <end position="519"/>
    </location>
</feature>
<dbReference type="InterPro" id="IPR050352">
    <property type="entry name" value="ABCG_transporters"/>
</dbReference>
<dbReference type="SMART" id="SM00382">
    <property type="entry name" value="AAA"/>
    <property type="match status" value="1"/>
</dbReference>
<keyword evidence="4" id="KW-0547">Nucleotide-binding</keyword>
<dbReference type="PANTHER" id="PTHR48041">
    <property type="entry name" value="ABC TRANSPORTER G FAMILY MEMBER 28"/>
    <property type="match status" value="1"/>
</dbReference>
<dbReference type="SUPFAM" id="SSF52540">
    <property type="entry name" value="P-loop containing nucleoside triphosphate hydrolases"/>
    <property type="match status" value="1"/>
</dbReference>
<evidence type="ECO:0000256" key="7">
    <source>
        <dbReference type="ARBA" id="ARBA00023136"/>
    </source>
</evidence>
<evidence type="ECO:0000313" key="11">
    <source>
        <dbReference type="EMBL" id="QDZ19336.1"/>
    </source>
</evidence>
<feature type="compositionally biased region" description="Low complexity" evidence="8">
    <location>
        <begin position="445"/>
        <end position="454"/>
    </location>
</feature>
<feature type="transmembrane region" description="Helical" evidence="9">
    <location>
        <begin position="575"/>
        <end position="599"/>
    </location>
</feature>
<dbReference type="AlphaFoldDB" id="A0A5B8MFW0"/>
<feature type="compositionally biased region" description="Gly residues" evidence="8">
    <location>
        <begin position="7"/>
        <end position="17"/>
    </location>
</feature>
<feature type="region of interest" description="Disordered" evidence="8">
    <location>
        <begin position="1"/>
        <end position="29"/>
    </location>
</feature>
<accession>A0A5B8MFW0</accession>
<evidence type="ECO:0000256" key="4">
    <source>
        <dbReference type="ARBA" id="ARBA00022741"/>
    </source>
</evidence>
<evidence type="ECO:0000256" key="8">
    <source>
        <dbReference type="SAM" id="MobiDB-lite"/>
    </source>
</evidence>
<dbReference type="GO" id="GO:0016020">
    <property type="term" value="C:membrane"/>
    <property type="evidence" value="ECO:0007669"/>
    <property type="project" value="UniProtKB-SubCell"/>
</dbReference>
<evidence type="ECO:0000259" key="10">
    <source>
        <dbReference type="PROSITE" id="PS50893"/>
    </source>
</evidence>
<dbReference type="InterPro" id="IPR043926">
    <property type="entry name" value="ABCG_dom"/>
</dbReference>
<feature type="region of interest" description="Disordered" evidence="8">
    <location>
        <begin position="376"/>
        <end position="410"/>
    </location>
</feature>
<sequence>MVAAAESGGGRVNGSGGSPPPRGGAAGEGERIFGRASVDGKNFDPGQGMTITLESVTYVVEVPKKQAQGSGRFNARVAKSVEDFRMKVSRICVPKRETFTKSVLRNVAGTIKGGEMYALLGPSGAGKTTLLDVISRRKTVGDIRGEILFDGKKISNLRLKTETAYIQQQDVLLGYFTVHEYILFHAFLKLPKWVTSKQKKMRCTYAIQKLGLEKCMHSRIGEPLKRGVSGGERKRVCIALGLLTEPKCLFLDEPTSGLDSHISLEVMRVVKSLSNDGRTVICTIHQPSQVIYTLFDNLILLQNGEVAYWGAGKEVAEDFFYQLGFPKEGYDNTAEYLLSVVSGAVKSGKGHSSQDLSRLFNMTSRCADKSLRVAGTEATGDMGSPESLPSVPEVDEPSSEGKGKAPDAGEISAKLSKIENDLKEIRDTATEGEERKMYPESNGVAAGSGSSLEASLRDSPRVNYHGDGYANGQLRELWVLISFKARAHFKDPHFLGTRIMCPLLFSLILASFWGTALVSQDKISTAQVLELAGLLFIIVGTNAFMTTFFVPAIMEERPVFIKERHDACYRVSSYVLHKVLIEAIANVPGVMLFSVPIYFATPLLNEVNQFFFFMLTLFTLNLCSSMLALAIASVSPTMEVAGALVPAILSLCALAGGFLKSFYSLPVWWQWFSVVDFIAWAYSALMMNQYQNQKWWYCLPPLELSSFLSGGTSSSGDSSDLGGALSLLGENGSFEAKCNRISQPTEFVDLDLGSCMLPVALQVTQSCFPQDFQVPQILSCDTICAPIFGESVISYLDMSWRFNRWISLAILAGQIPFFFAIFYLATRFMRHESR</sequence>
<evidence type="ECO:0000313" key="12">
    <source>
        <dbReference type="Proteomes" id="UP000316726"/>
    </source>
</evidence>
<dbReference type="GO" id="GO:0016887">
    <property type="term" value="F:ATP hydrolysis activity"/>
    <property type="evidence" value="ECO:0007669"/>
    <property type="project" value="InterPro"/>
</dbReference>
<comment type="subcellular location">
    <subcellularLocation>
        <location evidence="1">Membrane</location>
        <topology evidence="1">Multi-pass membrane protein</topology>
    </subcellularLocation>
</comment>
<dbReference type="InterPro" id="IPR003439">
    <property type="entry name" value="ABC_transporter-like_ATP-bd"/>
</dbReference>
<evidence type="ECO:0000256" key="6">
    <source>
        <dbReference type="ARBA" id="ARBA00022989"/>
    </source>
</evidence>
<keyword evidence="5" id="KW-0067">ATP-binding</keyword>
<keyword evidence="3 9" id="KW-0812">Transmembrane</keyword>
<dbReference type="PROSITE" id="PS50893">
    <property type="entry name" value="ABC_TRANSPORTER_2"/>
    <property type="match status" value="1"/>
</dbReference>
<feature type="compositionally biased region" description="Basic and acidic residues" evidence="8">
    <location>
        <begin position="429"/>
        <end position="438"/>
    </location>
</feature>
<evidence type="ECO:0000256" key="2">
    <source>
        <dbReference type="ARBA" id="ARBA00022448"/>
    </source>
</evidence>
<dbReference type="InterPro" id="IPR013525">
    <property type="entry name" value="ABC2_TM"/>
</dbReference>
<name>A0A5B8MFW0_9CHLO</name>
<dbReference type="InterPro" id="IPR003593">
    <property type="entry name" value="AAA+_ATPase"/>
</dbReference>
<dbReference type="Proteomes" id="UP000316726">
    <property type="component" value="Chromosome 2"/>
</dbReference>
<keyword evidence="7 9" id="KW-0472">Membrane</keyword>
<dbReference type="Pfam" id="PF19055">
    <property type="entry name" value="ABC2_membrane_7"/>
    <property type="match status" value="1"/>
</dbReference>
<feature type="transmembrane region" description="Helical" evidence="9">
    <location>
        <begin position="805"/>
        <end position="825"/>
    </location>
</feature>
<dbReference type="EMBL" id="CP031035">
    <property type="protein sequence ID" value="QDZ19336.1"/>
    <property type="molecule type" value="Genomic_DNA"/>
</dbReference>
<dbReference type="OrthoDB" id="66620at2759"/>
<evidence type="ECO:0000256" key="1">
    <source>
        <dbReference type="ARBA" id="ARBA00004141"/>
    </source>
</evidence>
<evidence type="ECO:0000256" key="9">
    <source>
        <dbReference type="SAM" id="Phobius"/>
    </source>
</evidence>
<dbReference type="PANTHER" id="PTHR48041:SF91">
    <property type="entry name" value="ABC TRANSPORTER G FAMILY MEMBER 28"/>
    <property type="match status" value="1"/>
</dbReference>
<evidence type="ECO:0000256" key="5">
    <source>
        <dbReference type="ARBA" id="ARBA00022840"/>
    </source>
</evidence>
<keyword evidence="6 9" id="KW-1133">Transmembrane helix</keyword>
<protein>
    <submittedName>
        <fullName evidence="11">ABC transporter</fullName>
    </submittedName>
</protein>
<dbReference type="GO" id="GO:0005524">
    <property type="term" value="F:ATP binding"/>
    <property type="evidence" value="ECO:0007669"/>
    <property type="project" value="UniProtKB-KW"/>
</dbReference>
<feature type="region of interest" description="Disordered" evidence="8">
    <location>
        <begin position="429"/>
        <end position="454"/>
    </location>
</feature>
<evidence type="ECO:0000256" key="3">
    <source>
        <dbReference type="ARBA" id="ARBA00022692"/>
    </source>
</evidence>
<feature type="domain" description="ABC transporter" evidence="10">
    <location>
        <begin position="88"/>
        <end position="328"/>
    </location>
</feature>
<feature type="transmembrane region" description="Helical" evidence="9">
    <location>
        <begin position="611"/>
        <end position="631"/>
    </location>
</feature>
<dbReference type="PROSITE" id="PS00211">
    <property type="entry name" value="ABC_TRANSPORTER_1"/>
    <property type="match status" value="1"/>
</dbReference>
<feature type="transmembrane region" description="Helical" evidence="9">
    <location>
        <begin position="668"/>
        <end position="685"/>
    </location>
</feature>
<dbReference type="GO" id="GO:0140359">
    <property type="term" value="F:ABC-type transporter activity"/>
    <property type="evidence" value="ECO:0007669"/>
    <property type="project" value="InterPro"/>
</dbReference>
<dbReference type="InterPro" id="IPR017871">
    <property type="entry name" value="ABC_transporter-like_CS"/>
</dbReference>
<keyword evidence="2" id="KW-0813">Transport</keyword>
<dbReference type="Pfam" id="PF01061">
    <property type="entry name" value="ABC2_membrane"/>
    <property type="match status" value="1"/>
</dbReference>
<feature type="transmembrane region" description="Helical" evidence="9">
    <location>
        <begin position="643"/>
        <end position="662"/>
    </location>
</feature>
<dbReference type="STRING" id="1764295.A0A5B8MFW0"/>
<proteinExistence type="predicted"/>
<dbReference type="InterPro" id="IPR027417">
    <property type="entry name" value="P-loop_NTPase"/>
</dbReference>
<gene>
    <name evidence="11" type="ORF">A3770_02p18540</name>
</gene>